<evidence type="ECO:0000313" key="2">
    <source>
        <dbReference type="Proteomes" id="UP000275078"/>
    </source>
</evidence>
<dbReference type="EMBL" id="ML119675">
    <property type="protein sequence ID" value="RPA81985.1"/>
    <property type="molecule type" value="Genomic_DNA"/>
</dbReference>
<sequence>MGLWIPFVRTAGYGLGNTRIYQLEDYRSGITSFGFECKYARNVSDQFDQECNTPFSVLRRITTSGRFNNAPRLQYPLTRISGEEYAFSGQALYSTDDPQFLDHGRLSSLRLLGSLCYEETSSPLWKVLESYLFCIHQELEPYLCRFEVTDSEDESPHSTVFWYAFHIAQPLRYAADYQLEKNGSSVQGLQEAVYDSLSRMRAMMSAGSRCEEIYQECASLLAIVQETCEAIFSVILQEEGLLTVNQEEMESTQYCEEGGGRSPSSENERESYKTAEFLHLQSHIMALGRYGREEDLKKIQLEAFQKGYGKLEIGTPAVDSSICGIPIFEELTRGCDECSGRRDMAYHWTVD</sequence>
<organism evidence="1 2">
    <name type="scientific">Ascobolus immersus RN42</name>
    <dbReference type="NCBI Taxonomy" id="1160509"/>
    <lineage>
        <taxon>Eukaryota</taxon>
        <taxon>Fungi</taxon>
        <taxon>Dikarya</taxon>
        <taxon>Ascomycota</taxon>
        <taxon>Pezizomycotina</taxon>
        <taxon>Pezizomycetes</taxon>
        <taxon>Pezizales</taxon>
        <taxon>Ascobolaceae</taxon>
        <taxon>Ascobolus</taxon>
    </lineage>
</organism>
<name>A0A3N4I7C8_ASCIM</name>
<gene>
    <name evidence="1" type="ORF">BJ508DRAFT_361594</name>
</gene>
<proteinExistence type="predicted"/>
<protein>
    <submittedName>
        <fullName evidence="1">Uncharacterized protein</fullName>
    </submittedName>
</protein>
<dbReference type="Proteomes" id="UP000275078">
    <property type="component" value="Unassembled WGS sequence"/>
</dbReference>
<accession>A0A3N4I7C8</accession>
<dbReference type="AlphaFoldDB" id="A0A3N4I7C8"/>
<evidence type="ECO:0000313" key="1">
    <source>
        <dbReference type="EMBL" id="RPA81985.1"/>
    </source>
</evidence>
<keyword evidence="2" id="KW-1185">Reference proteome</keyword>
<reference evidence="1 2" key="1">
    <citation type="journal article" date="2018" name="Nat. Ecol. Evol.">
        <title>Pezizomycetes genomes reveal the molecular basis of ectomycorrhizal truffle lifestyle.</title>
        <authorList>
            <person name="Murat C."/>
            <person name="Payen T."/>
            <person name="Noel B."/>
            <person name="Kuo A."/>
            <person name="Morin E."/>
            <person name="Chen J."/>
            <person name="Kohler A."/>
            <person name="Krizsan K."/>
            <person name="Balestrini R."/>
            <person name="Da Silva C."/>
            <person name="Montanini B."/>
            <person name="Hainaut M."/>
            <person name="Levati E."/>
            <person name="Barry K.W."/>
            <person name="Belfiori B."/>
            <person name="Cichocki N."/>
            <person name="Clum A."/>
            <person name="Dockter R.B."/>
            <person name="Fauchery L."/>
            <person name="Guy J."/>
            <person name="Iotti M."/>
            <person name="Le Tacon F."/>
            <person name="Lindquist E.A."/>
            <person name="Lipzen A."/>
            <person name="Malagnac F."/>
            <person name="Mello A."/>
            <person name="Molinier V."/>
            <person name="Miyauchi S."/>
            <person name="Poulain J."/>
            <person name="Riccioni C."/>
            <person name="Rubini A."/>
            <person name="Sitrit Y."/>
            <person name="Splivallo R."/>
            <person name="Traeger S."/>
            <person name="Wang M."/>
            <person name="Zifcakova L."/>
            <person name="Wipf D."/>
            <person name="Zambonelli A."/>
            <person name="Paolocci F."/>
            <person name="Nowrousian M."/>
            <person name="Ottonello S."/>
            <person name="Baldrian P."/>
            <person name="Spatafora J.W."/>
            <person name="Henrissat B."/>
            <person name="Nagy L.G."/>
            <person name="Aury J.M."/>
            <person name="Wincker P."/>
            <person name="Grigoriev I.V."/>
            <person name="Bonfante P."/>
            <person name="Martin F.M."/>
        </authorList>
    </citation>
    <scope>NUCLEOTIDE SEQUENCE [LARGE SCALE GENOMIC DNA]</scope>
    <source>
        <strain evidence="1 2">RN42</strain>
    </source>
</reference>